<evidence type="ECO:0000256" key="9">
    <source>
        <dbReference type="ARBA" id="ARBA00023136"/>
    </source>
</evidence>
<evidence type="ECO:0000256" key="7">
    <source>
        <dbReference type="ARBA" id="ARBA00022982"/>
    </source>
</evidence>
<accession>A0A5J4RRH2</accession>
<dbReference type="NCBIfam" id="TIGR01947">
    <property type="entry name" value="rnfG"/>
    <property type="match status" value="1"/>
</dbReference>
<keyword evidence="4" id="KW-0288">FMN</keyword>
<evidence type="ECO:0000313" key="12">
    <source>
        <dbReference type="EMBL" id="KAA6336329.1"/>
    </source>
</evidence>
<dbReference type="GO" id="GO:0009055">
    <property type="term" value="F:electron transfer activity"/>
    <property type="evidence" value="ECO:0007669"/>
    <property type="project" value="InterPro"/>
</dbReference>
<dbReference type="PANTHER" id="PTHR30578">
    <property type="entry name" value="ELECTRON TRANSPORT COMPLEX PROTEIN RNFD"/>
    <property type="match status" value="1"/>
</dbReference>
<keyword evidence="9 10" id="KW-0472">Membrane</keyword>
<dbReference type="Pfam" id="PF03116">
    <property type="entry name" value="NQR2_RnfD_RnfE"/>
    <property type="match status" value="1"/>
</dbReference>
<dbReference type="HAMAP" id="MF_00462">
    <property type="entry name" value="RsxD_RnfD"/>
    <property type="match status" value="1"/>
</dbReference>
<feature type="transmembrane region" description="Helical" evidence="10">
    <location>
        <begin position="220"/>
        <end position="239"/>
    </location>
</feature>
<evidence type="ECO:0000256" key="4">
    <source>
        <dbReference type="ARBA" id="ARBA00022643"/>
    </source>
</evidence>
<feature type="transmembrane region" description="Helical" evidence="10">
    <location>
        <begin position="127"/>
        <end position="144"/>
    </location>
</feature>
<dbReference type="GO" id="GO:0055085">
    <property type="term" value="P:transmembrane transport"/>
    <property type="evidence" value="ECO:0007669"/>
    <property type="project" value="InterPro"/>
</dbReference>
<dbReference type="AlphaFoldDB" id="A0A5J4RRH2"/>
<sequence length="538" mass="57645">MENKLNISFSPHIHSGDSVRKNMYGVLIALVPALIVSLLYFGLGALIVTATSVLACVFFEWAIGKFIMKKTATTICDGSAVITGILLAFNLPSNLPVWIIIIGALFAIGVCKMSFGGLGNNPFNPALAGRVFLLLSFPAQMTTFPEVGQLISYMDAETAATPLAIMKKVIHGVPGTSLGQLPDAFSLFIGSKGGGSLGEVSAAALLIGLLFMLWRKIITWHIPASILTTVFIFTGIMHIANPEIYASPVIHLLSGGLILGAVFMATDYVTSPMSRNGMLIYGVCIGLLTVIIRLFGTYPEGMSFAILIMNAFTPLINIYCKPQTFGEKGKKMKKLKSSLKNMLLVLVGITVISIGLLTYANRLTKASIDEAKMKTLNDALKEVVPSFTNNPVKECDTIFGEKNGKKTVDFIIYPAKNNNRLVGTAIEATSSGFGGELKLLVGFDTEGNIYNYTLLSHSETLGLGSRASYWFKEGHKGSIKGMNPGKKTLKVNKDGGDVDAITASTVTSRAFLNAVNKAYSAYYKGNADGTTSATQQAY</sequence>
<keyword evidence="5 10" id="KW-0812">Transmembrane</keyword>
<comment type="caution">
    <text evidence="12">The sequence shown here is derived from an EMBL/GenBank/DDBJ whole genome shotgun (WGS) entry which is preliminary data.</text>
</comment>
<dbReference type="Pfam" id="PF04205">
    <property type="entry name" value="FMN_bind"/>
    <property type="match status" value="1"/>
</dbReference>
<dbReference type="InterPro" id="IPR007329">
    <property type="entry name" value="FMN-bd"/>
</dbReference>
<feature type="transmembrane region" description="Helical" evidence="10">
    <location>
        <begin position="95"/>
        <end position="115"/>
    </location>
</feature>
<evidence type="ECO:0000256" key="2">
    <source>
        <dbReference type="ARBA" id="ARBA00022553"/>
    </source>
</evidence>
<dbReference type="GO" id="GO:0005886">
    <property type="term" value="C:plasma membrane"/>
    <property type="evidence" value="ECO:0007669"/>
    <property type="project" value="InterPro"/>
</dbReference>
<dbReference type="InterPro" id="IPR011303">
    <property type="entry name" value="RnfD_bac"/>
</dbReference>
<feature type="transmembrane region" description="Helical" evidence="10">
    <location>
        <begin position="245"/>
        <end position="266"/>
    </location>
</feature>
<dbReference type="SMART" id="SM00900">
    <property type="entry name" value="FMN_bind"/>
    <property type="match status" value="1"/>
</dbReference>
<dbReference type="HAMAP" id="MF_00479">
    <property type="entry name" value="RsxG_RnfG"/>
    <property type="match status" value="1"/>
</dbReference>
<dbReference type="EMBL" id="SNRY01000805">
    <property type="protein sequence ID" value="KAA6336329.1"/>
    <property type="molecule type" value="Genomic_DNA"/>
</dbReference>
<proteinExistence type="inferred from homology"/>
<feature type="transmembrane region" description="Helical" evidence="10">
    <location>
        <begin position="302"/>
        <end position="320"/>
    </location>
</feature>
<feature type="transmembrane region" description="Helical" evidence="10">
    <location>
        <begin position="341"/>
        <end position="360"/>
    </location>
</feature>
<feature type="transmembrane region" description="Helical" evidence="10">
    <location>
        <begin position="278"/>
        <end position="296"/>
    </location>
</feature>
<protein>
    <submittedName>
        <fullName evidence="12">Electron transport complex protein RnfD</fullName>
    </submittedName>
</protein>
<keyword evidence="3" id="KW-0285">Flavoprotein</keyword>
<evidence type="ECO:0000259" key="11">
    <source>
        <dbReference type="SMART" id="SM00900"/>
    </source>
</evidence>
<evidence type="ECO:0000256" key="3">
    <source>
        <dbReference type="ARBA" id="ARBA00022630"/>
    </source>
</evidence>
<dbReference type="NCBIfam" id="TIGR01946">
    <property type="entry name" value="rnfD"/>
    <property type="match status" value="1"/>
</dbReference>
<feature type="domain" description="FMN-binding" evidence="11">
    <location>
        <begin position="432"/>
        <end position="522"/>
    </location>
</feature>
<keyword evidence="2" id="KW-0597">Phosphoprotein</keyword>
<organism evidence="12">
    <name type="scientific">termite gut metagenome</name>
    <dbReference type="NCBI Taxonomy" id="433724"/>
    <lineage>
        <taxon>unclassified sequences</taxon>
        <taxon>metagenomes</taxon>
        <taxon>organismal metagenomes</taxon>
    </lineage>
</organism>
<dbReference type="InterPro" id="IPR004338">
    <property type="entry name" value="NqrB/RnfD"/>
</dbReference>
<dbReference type="PANTHER" id="PTHR30578:SF0">
    <property type="entry name" value="ION-TRANSLOCATING OXIDOREDUCTASE COMPLEX SUBUNIT D"/>
    <property type="match status" value="1"/>
</dbReference>
<dbReference type="GO" id="GO:0022900">
    <property type="term" value="P:electron transport chain"/>
    <property type="evidence" value="ECO:0007669"/>
    <property type="project" value="InterPro"/>
</dbReference>
<evidence type="ECO:0000256" key="5">
    <source>
        <dbReference type="ARBA" id="ARBA00022692"/>
    </source>
</evidence>
<dbReference type="GO" id="GO:0010181">
    <property type="term" value="F:FMN binding"/>
    <property type="evidence" value="ECO:0007669"/>
    <property type="project" value="InterPro"/>
</dbReference>
<reference evidence="12" key="1">
    <citation type="submission" date="2019-03" db="EMBL/GenBank/DDBJ databases">
        <title>Single cell metagenomics reveals metabolic interactions within the superorganism composed of flagellate Streblomastix strix and complex community of Bacteroidetes bacteria on its surface.</title>
        <authorList>
            <person name="Treitli S.C."/>
            <person name="Kolisko M."/>
            <person name="Husnik F."/>
            <person name="Keeling P."/>
            <person name="Hampl V."/>
        </authorList>
    </citation>
    <scope>NUCLEOTIDE SEQUENCE</scope>
    <source>
        <strain evidence="12">STM</strain>
    </source>
</reference>
<keyword evidence="8 10" id="KW-1133">Transmembrane helix</keyword>
<evidence type="ECO:0000256" key="6">
    <source>
        <dbReference type="ARBA" id="ARBA00022967"/>
    </source>
</evidence>
<keyword evidence="7" id="KW-0249">Electron transport</keyword>
<evidence type="ECO:0000256" key="8">
    <source>
        <dbReference type="ARBA" id="ARBA00022989"/>
    </source>
</evidence>
<evidence type="ECO:0000256" key="10">
    <source>
        <dbReference type="SAM" id="Phobius"/>
    </source>
</evidence>
<gene>
    <name evidence="12" type="ORF">EZS27_015500</name>
</gene>
<feature type="transmembrane region" description="Helical" evidence="10">
    <location>
        <begin position="26"/>
        <end position="59"/>
    </location>
</feature>
<feature type="transmembrane region" description="Helical" evidence="10">
    <location>
        <begin position="195"/>
        <end position="213"/>
    </location>
</feature>
<name>A0A5J4RRH2_9ZZZZ</name>
<dbReference type="InterPro" id="IPR010209">
    <property type="entry name" value="Ion_transpt_RnfG/RsxG"/>
</dbReference>
<keyword evidence="1" id="KW-0813">Transport</keyword>
<keyword evidence="6" id="KW-1278">Translocase</keyword>
<evidence type="ECO:0000256" key="1">
    <source>
        <dbReference type="ARBA" id="ARBA00022448"/>
    </source>
</evidence>